<dbReference type="EMBL" id="CP132921">
    <property type="protein sequence ID" value="WMW04523.1"/>
    <property type="molecule type" value="Genomic_DNA"/>
</dbReference>
<evidence type="ECO:0000256" key="1">
    <source>
        <dbReference type="SAM" id="SignalP"/>
    </source>
</evidence>
<evidence type="ECO:0000313" key="3">
    <source>
        <dbReference type="Proteomes" id="UP001183127"/>
    </source>
</evidence>
<name>A0ABY9QKF1_9PSED</name>
<organism evidence="2 3">
    <name type="scientific">Pseudomonas entomophila</name>
    <dbReference type="NCBI Taxonomy" id="312306"/>
    <lineage>
        <taxon>Bacteria</taxon>
        <taxon>Pseudomonadati</taxon>
        <taxon>Pseudomonadota</taxon>
        <taxon>Gammaproteobacteria</taxon>
        <taxon>Pseudomonadales</taxon>
        <taxon>Pseudomonadaceae</taxon>
        <taxon>Pseudomonas</taxon>
    </lineage>
</organism>
<dbReference type="Proteomes" id="UP001183127">
    <property type="component" value="Chromosome"/>
</dbReference>
<feature type="chain" id="PRO_5045544808" evidence="1">
    <location>
        <begin position="22"/>
        <end position="343"/>
    </location>
</feature>
<feature type="signal peptide" evidence="1">
    <location>
        <begin position="1"/>
        <end position="21"/>
    </location>
</feature>
<keyword evidence="1" id="KW-0732">Signal</keyword>
<gene>
    <name evidence="2" type="ORF">RAH46_19580</name>
</gene>
<sequence length="343" mass="37741">MGRATRWNWLALALLPGLVMAAPEQVPLYREIKDWAVGCDNTRACTALLAIDDELMTGLHTIVRREAGPKGKLELTLRVGPTYVDQLLLDGQPLSAGWQHIQRQYDYDLRLEGDGALTLLRQLRNGAQLSALTEDGELIASLQGLSGALLVIDAVQGRVGHTDALVRVGDAPAASVPDAPPVARLPRYSAVPALDDNHRQEMGDAVLRWATEQGVMEDSRYNNLELHPLDEAHALGILSTGCSGEFCANYLYRVSRSAPYQVSELSVEAPVPLLAPNLSGFMAFDALTGQLYATDKSLLERGCGLVQHWRYDGMVMRPERVARMDRCGYVKPEFWPVLWRAEG</sequence>
<accession>A0ABY9QKF1</accession>
<dbReference type="RefSeq" id="WP_011533086.1">
    <property type="nucleotide sequence ID" value="NZ_CP132921.1"/>
</dbReference>
<dbReference type="GeneID" id="32805064"/>
<reference evidence="2 3" key="1">
    <citation type="submission" date="2023-08" db="EMBL/GenBank/DDBJ databases">
        <title>Complete Genome Sequence of Pseudomonas entomophila TVIN A01.</title>
        <authorList>
            <person name="Shelke T."/>
            <person name="Mahar N.S."/>
            <person name="Gupta I."/>
            <person name="Gupta V."/>
        </authorList>
    </citation>
    <scope>NUCLEOTIDE SEQUENCE [LARGE SCALE GENOMIC DNA]</scope>
    <source>
        <strain evidence="2 3">TVIN-A01</strain>
    </source>
</reference>
<protein>
    <submittedName>
        <fullName evidence="2">DUF1176 domain-containing protein</fullName>
    </submittedName>
</protein>
<dbReference type="InterPro" id="IPR009560">
    <property type="entry name" value="DUF1176"/>
</dbReference>
<dbReference type="Pfam" id="PF06674">
    <property type="entry name" value="DUF1176"/>
    <property type="match status" value="1"/>
</dbReference>
<proteinExistence type="predicted"/>
<keyword evidence="3" id="KW-1185">Reference proteome</keyword>
<evidence type="ECO:0000313" key="2">
    <source>
        <dbReference type="EMBL" id="WMW04523.1"/>
    </source>
</evidence>